<evidence type="ECO:0000313" key="9">
    <source>
        <dbReference type="EMBL" id="MDG0816733.1"/>
    </source>
</evidence>
<keyword evidence="6 7" id="KW-0472">Membrane</keyword>
<keyword evidence="10" id="KW-1185">Reference proteome</keyword>
<dbReference type="Proteomes" id="UP001152321">
    <property type="component" value="Unassembled WGS sequence"/>
</dbReference>
<feature type="transmembrane region" description="Helical" evidence="7">
    <location>
        <begin position="120"/>
        <end position="144"/>
    </location>
</feature>
<evidence type="ECO:0000313" key="10">
    <source>
        <dbReference type="Proteomes" id="UP001152321"/>
    </source>
</evidence>
<feature type="transmembrane region" description="Helical" evidence="7">
    <location>
        <begin position="61"/>
        <end position="84"/>
    </location>
</feature>
<keyword evidence="4 7" id="KW-1133">Transmembrane helix</keyword>
<feature type="transmembrane region" description="Helical" evidence="7">
    <location>
        <begin position="90"/>
        <end position="108"/>
    </location>
</feature>
<feature type="transmembrane region" description="Helical" evidence="7">
    <location>
        <begin position="272"/>
        <end position="292"/>
    </location>
</feature>
<dbReference type="PANTHER" id="PTHR32468">
    <property type="entry name" value="CATION/H + ANTIPORTER"/>
    <property type="match status" value="1"/>
</dbReference>
<keyword evidence="3 7" id="KW-0812">Transmembrane</keyword>
<evidence type="ECO:0000256" key="7">
    <source>
        <dbReference type="SAM" id="Phobius"/>
    </source>
</evidence>
<keyword evidence="2" id="KW-0813">Transport</keyword>
<feature type="domain" description="Cation/H+ exchanger transmembrane" evidence="8">
    <location>
        <begin position="188"/>
        <end position="294"/>
    </location>
</feature>
<dbReference type="Pfam" id="PF00999">
    <property type="entry name" value="Na_H_Exchanger"/>
    <property type="match status" value="2"/>
</dbReference>
<gene>
    <name evidence="9" type="ORF">NWE73_10185</name>
</gene>
<feature type="domain" description="Cation/H+ exchanger transmembrane" evidence="8">
    <location>
        <begin position="3"/>
        <end position="183"/>
    </location>
</feature>
<feature type="transmembrane region" description="Helical" evidence="7">
    <location>
        <begin position="150"/>
        <end position="172"/>
    </location>
</feature>
<feature type="transmembrane region" description="Helical" evidence="7">
    <location>
        <begin position="210"/>
        <end position="231"/>
    </location>
</feature>
<keyword evidence="5" id="KW-0406">Ion transport</keyword>
<dbReference type="RefSeq" id="WP_277578772.1">
    <property type="nucleotide sequence ID" value="NZ_JANRMI010000003.1"/>
</dbReference>
<reference evidence="9" key="1">
    <citation type="submission" date="2022-08" db="EMBL/GenBank/DDBJ databases">
        <title>Novel Bdellovibrio Species Isolated from Svalbard: Designation Bdellovibrio svalbardensis.</title>
        <authorList>
            <person name="Mitchell R.J."/>
            <person name="Choi S.Y."/>
        </authorList>
    </citation>
    <scope>NUCLEOTIDE SEQUENCE</scope>
    <source>
        <strain evidence="9">PAP01</strain>
    </source>
</reference>
<feature type="transmembrane region" description="Helical" evidence="7">
    <location>
        <begin position="7"/>
        <end position="27"/>
    </location>
</feature>
<organism evidence="9 10">
    <name type="scientific">Bdellovibrio svalbardensis</name>
    <dbReference type="NCBI Taxonomy" id="2972972"/>
    <lineage>
        <taxon>Bacteria</taxon>
        <taxon>Pseudomonadati</taxon>
        <taxon>Bdellovibrionota</taxon>
        <taxon>Bdellovibrionia</taxon>
        <taxon>Bdellovibrionales</taxon>
        <taxon>Pseudobdellovibrionaceae</taxon>
        <taxon>Bdellovibrio</taxon>
    </lineage>
</organism>
<comment type="caution">
    <text evidence="9">The sequence shown here is derived from an EMBL/GenBank/DDBJ whole genome shotgun (WGS) entry which is preliminary data.</text>
</comment>
<comment type="subcellular location">
    <subcellularLocation>
        <location evidence="1">Membrane</location>
        <topology evidence="1">Multi-pass membrane protein</topology>
    </subcellularLocation>
</comment>
<dbReference type="InterPro" id="IPR038770">
    <property type="entry name" value="Na+/solute_symporter_sf"/>
</dbReference>
<dbReference type="InterPro" id="IPR006153">
    <property type="entry name" value="Cation/H_exchanger_TM"/>
</dbReference>
<dbReference type="PANTHER" id="PTHR32468:SF0">
    <property type="entry name" value="K(+)_H(+) ANTIPORTER 1"/>
    <property type="match status" value="1"/>
</dbReference>
<dbReference type="EMBL" id="JANRMI010000003">
    <property type="protein sequence ID" value="MDG0816733.1"/>
    <property type="molecule type" value="Genomic_DNA"/>
</dbReference>
<evidence type="ECO:0000256" key="4">
    <source>
        <dbReference type="ARBA" id="ARBA00022989"/>
    </source>
</evidence>
<evidence type="ECO:0000256" key="6">
    <source>
        <dbReference type="ARBA" id="ARBA00023136"/>
    </source>
</evidence>
<sequence>MQRRLGMMTFPVYVLLGLILGPSGLHLSAPPALLFKICAAGFLFVSGMECSFQGMGRHLKVVLGISLGSFVIPLALGLFVAPLFQFEDFVSSWVFATALSVSALPVIIQILRERSLLNHLLGHIIIAAASLCDIAAWACFMFVLPQEQQATWIWSHFPVLFFFLGLLWKLFLPLPGLFLRNIEIASRWIFAPIFFIGIGLQLNIWKSFNLWLALGTIALAFAGKIIGGLLAAKLLKLPKQEAWIISVALSARGAMEVLLAQLAFHSGLISEMWFTILVIMAIITSLTAGPWLRYLQKKPA</sequence>
<evidence type="ECO:0000256" key="3">
    <source>
        <dbReference type="ARBA" id="ARBA00022692"/>
    </source>
</evidence>
<dbReference type="InterPro" id="IPR050794">
    <property type="entry name" value="CPA2_transporter"/>
</dbReference>
<evidence type="ECO:0000259" key="8">
    <source>
        <dbReference type="Pfam" id="PF00999"/>
    </source>
</evidence>
<dbReference type="Gene3D" id="1.20.1530.20">
    <property type="match status" value="1"/>
</dbReference>
<evidence type="ECO:0000256" key="1">
    <source>
        <dbReference type="ARBA" id="ARBA00004141"/>
    </source>
</evidence>
<protein>
    <submittedName>
        <fullName evidence="9">Cation:proton antiporter</fullName>
    </submittedName>
</protein>
<name>A0ABT6DIW6_9BACT</name>
<evidence type="ECO:0000256" key="5">
    <source>
        <dbReference type="ARBA" id="ARBA00023065"/>
    </source>
</evidence>
<accession>A0ABT6DIW6</accession>
<evidence type="ECO:0000256" key="2">
    <source>
        <dbReference type="ARBA" id="ARBA00022448"/>
    </source>
</evidence>
<proteinExistence type="predicted"/>
<feature type="transmembrane region" description="Helical" evidence="7">
    <location>
        <begin position="184"/>
        <end position="204"/>
    </location>
</feature>